<feature type="domain" description="Carbohydrate kinase FGGY C-terminal" evidence="9">
    <location>
        <begin position="299"/>
        <end position="450"/>
    </location>
</feature>
<dbReference type="GO" id="GO:0019563">
    <property type="term" value="P:glycerol catabolic process"/>
    <property type="evidence" value="ECO:0007669"/>
    <property type="project" value="TreeGrafter"/>
</dbReference>
<dbReference type="InterPro" id="IPR000577">
    <property type="entry name" value="Carb_kinase_FGGY"/>
</dbReference>
<evidence type="ECO:0000256" key="2">
    <source>
        <dbReference type="ARBA" id="ARBA00022679"/>
    </source>
</evidence>
<evidence type="ECO:0000256" key="4">
    <source>
        <dbReference type="ARBA" id="ARBA00022777"/>
    </source>
</evidence>
<proteinExistence type="inferred from homology"/>
<evidence type="ECO:0000256" key="1">
    <source>
        <dbReference type="ARBA" id="ARBA00009156"/>
    </source>
</evidence>
<gene>
    <name evidence="10" type="ORF">FHX53_001799</name>
</gene>
<dbReference type="CDD" id="cd07769">
    <property type="entry name" value="ASKHA_NBD_FGGY_GK"/>
    <property type="match status" value="1"/>
</dbReference>
<evidence type="ECO:0000259" key="8">
    <source>
        <dbReference type="Pfam" id="PF00370"/>
    </source>
</evidence>
<dbReference type="InterPro" id="IPR018483">
    <property type="entry name" value="Carb_kinase_FGGY_CS"/>
</dbReference>
<organism evidence="10 11">
    <name type="scientific">Microcella alkalica</name>
    <dbReference type="NCBI Taxonomy" id="355930"/>
    <lineage>
        <taxon>Bacteria</taxon>
        <taxon>Bacillati</taxon>
        <taxon>Actinomycetota</taxon>
        <taxon>Actinomycetes</taxon>
        <taxon>Micrococcales</taxon>
        <taxon>Microbacteriaceae</taxon>
        <taxon>Microcella</taxon>
    </lineage>
</organism>
<dbReference type="InterPro" id="IPR043129">
    <property type="entry name" value="ATPase_NBD"/>
</dbReference>
<evidence type="ECO:0000313" key="10">
    <source>
        <dbReference type="EMBL" id="MBA8848200.1"/>
    </source>
</evidence>
<dbReference type="PROSITE" id="PS00933">
    <property type="entry name" value="FGGY_KINASES_1"/>
    <property type="match status" value="1"/>
</dbReference>
<sequence length="502" mass="53730">MSPRYVLALDEGSSSARAVLVDLDGATVAESSVPITPLFPRPEWVELDPAELWGALAFSIGQTMTKAGATAADVAAVGLTTHRESCVIWNRATGRPAHNAIMWMSKQTDGIVRRWSEAGLDEEFRRRTGVRNDSYFSAGKIAWLLENVPGVREDAERGLLAVGTVDTWLLWNLTGGASHATDASSASRTALLDIETATWDEELCGMLGIPVSLMPEVRPSNAWFGDLAESVLPGSSPRPVPVHAILGDQQAGLFGQACIAEGMAKNTFGTAGVLTVNVGGRPRILDGMSSSVAWGIGDRITYEAEGVVFHSGQTIQWLRDQLGLFSYATQTESLAASVPDNGGVYMVPAFAGLCDPHWDRNARATIVGLTLESTSAHVVRAAIEAMAYQTRDNVDALLRGGVSIPSLRVDGGAVVNDVLCQFQADILGIPVERPHGLERTALGVAHLAGAGAGLWSVESIADRWSCDRVFEPTMSADEREWLYEGWSDAVAATRSLPRRPRP</sequence>
<keyword evidence="11" id="KW-1185">Reference proteome</keyword>
<evidence type="ECO:0000256" key="5">
    <source>
        <dbReference type="ARBA" id="ARBA00022840"/>
    </source>
</evidence>
<feature type="domain" description="Carbohydrate kinase FGGY N-terminal" evidence="8">
    <location>
        <begin position="5"/>
        <end position="255"/>
    </location>
</feature>
<evidence type="ECO:0000256" key="7">
    <source>
        <dbReference type="RuleBase" id="RU003733"/>
    </source>
</evidence>
<reference evidence="10 11" key="1">
    <citation type="submission" date="2020-07" db="EMBL/GenBank/DDBJ databases">
        <title>Sequencing the genomes of 1000 actinobacteria strains.</title>
        <authorList>
            <person name="Klenk H.-P."/>
        </authorList>
    </citation>
    <scope>NUCLEOTIDE SEQUENCE [LARGE SCALE GENOMIC DNA]</scope>
    <source>
        <strain evidence="10 11">DSM 19663</strain>
    </source>
</reference>
<dbReference type="PIRSF" id="PIRSF000538">
    <property type="entry name" value="GlpK"/>
    <property type="match status" value="1"/>
</dbReference>
<keyword evidence="2 7" id="KW-0808">Transferase</keyword>
<dbReference type="NCBIfam" id="NF000756">
    <property type="entry name" value="PRK00047.1"/>
    <property type="match status" value="1"/>
</dbReference>
<dbReference type="AlphaFoldDB" id="A0A839E8V2"/>
<dbReference type="SUPFAM" id="SSF53067">
    <property type="entry name" value="Actin-like ATPase domain"/>
    <property type="match status" value="2"/>
</dbReference>
<dbReference type="Proteomes" id="UP000585905">
    <property type="component" value="Unassembled WGS sequence"/>
</dbReference>
<keyword evidence="4 7" id="KW-0418">Kinase</keyword>
<evidence type="ECO:0000313" key="11">
    <source>
        <dbReference type="Proteomes" id="UP000585905"/>
    </source>
</evidence>
<protein>
    <recommendedName>
        <fullName evidence="6">ATP:glycerol 3-phosphotransferase</fullName>
    </recommendedName>
</protein>
<dbReference type="GO" id="GO:0005829">
    <property type="term" value="C:cytosol"/>
    <property type="evidence" value="ECO:0007669"/>
    <property type="project" value="TreeGrafter"/>
</dbReference>
<dbReference type="EMBL" id="JACGWX010000004">
    <property type="protein sequence ID" value="MBA8848200.1"/>
    <property type="molecule type" value="Genomic_DNA"/>
</dbReference>
<dbReference type="GO" id="GO:0004370">
    <property type="term" value="F:glycerol kinase activity"/>
    <property type="evidence" value="ECO:0007669"/>
    <property type="project" value="TreeGrafter"/>
</dbReference>
<comment type="caution">
    <text evidence="10">The sequence shown here is derived from an EMBL/GenBank/DDBJ whole genome shotgun (WGS) entry which is preliminary data.</text>
</comment>
<comment type="similarity">
    <text evidence="1 7">Belongs to the FGGY kinase family.</text>
</comment>
<evidence type="ECO:0000256" key="3">
    <source>
        <dbReference type="ARBA" id="ARBA00022741"/>
    </source>
</evidence>
<dbReference type="PANTHER" id="PTHR10196">
    <property type="entry name" value="SUGAR KINASE"/>
    <property type="match status" value="1"/>
</dbReference>
<dbReference type="InterPro" id="IPR018484">
    <property type="entry name" value="FGGY_N"/>
</dbReference>
<dbReference type="RefSeq" id="WP_182491001.1">
    <property type="nucleotide sequence ID" value="NZ_BAAAOV010000016.1"/>
</dbReference>
<dbReference type="Pfam" id="PF02782">
    <property type="entry name" value="FGGY_C"/>
    <property type="match status" value="1"/>
</dbReference>
<name>A0A839E8V2_9MICO</name>
<keyword evidence="3" id="KW-0547">Nucleotide-binding</keyword>
<evidence type="ECO:0000256" key="6">
    <source>
        <dbReference type="ARBA" id="ARBA00043149"/>
    </source>
</evidence>
<keyword evidence="5" id="KW-0067">ATP-binding</keyword>
<dbReference type="Pfam" id="PF00370">
    <property type="entry name" value="FGGY_N"/>
    <property type="match status" value="1"/>
</dbReference>
<dbReference type="Gene3D" id="3.30.420.40">
    <property type="match status" value="2"/>
</dbReference>
<dbReference type="PANTHER" id="PTHR10196:SF69">
    <property type="entry name" value="GLYCEROL KINASE"/>
    <property type="match status" value="1"/>
</dbReference>
<accession>A0A839E8V2</accession>
<dbReference type="PROSITE" id="PS00445">
    <property type="entry name" value="FGGY_KINASES_2"/>
    <property type="match status" value="1"/>
</dbReference>
<dbReference type="GO" id="GO:0005524">
    <property type="term" value="F:ATP binding"/>
    <property type="evidence" value="ECO:0007669"/>
    <property type="project" value="UniProtKB-KW"/>
</dbReference>
<evidence type="ECO:0000259" key="9">
    <source>
        <dbReference type="Pfam" id="PF02782"/>
    </source>
</evidence>
<dbReference type="InterPro" id="IPR018485">
    <property type="entry name" value="FGGY_C"/>
</dbReference>